<keyword evidence="3" id="KW-0326">Glycosidase</keyword>
<dbReference type="PANTHER" id="PTHR43752">
    <property type="entry name" value="BNR/ASP-BOX REPEAT FAMILY PROTEIN"/>
    <property type="match status" value="1"/>
</dbReference>
<dbReference type="PANTHER" id="PTHR43752:SF2">
    <property type="entry name" value="BNR_ASP-BOX REPEAT FAMILY PROTEIN"/>
    <property type="match status" value="1"/>
</dbReference>
<gene>
    <name evidence="3" type="primary">nedA_1</name>
    <name evidence="3" type="ORF">OJF2_54060</name>
</gene>
<keyword evidence="1" id="KW-0732">Signal</keyword>
<evidence type="ECO:0000313" key="3">
    <source>
        <dbReference type="EMBL" id="QEH36821.1"/>
    </source>
</evidence>
<dbReference type="InterPro" id="IPR011040">
    <property type="entry name" value="Sialidase"/>
</dbReference>
<protein>
    <submittedName>
        <fullName evidence="3">Sialidase</fullName>
        <ecNumber evidence="3">3.2.1.18</ecNumber>
    </submittedName>
</protein>
<dbReference type="SUPFAM" id="SSF50939">
    <property type="entry name" value="Sialidases"/>
    <property type="match status" value="1"/>
</dbReference>
<dbReference type="EMBL" id="CP042997">
    <property type="protein sequence ID" value="QEH36821.1"/>
    <property type="molecule type" value="Genomic_DNA"/>
</dbReference>
<feature type="chain" id="PRO_5022978325" evidence="1">
    <location>
        <begin position="26"/>
        <end position="410"/>
    </location>
</feature>
<dbReference type="CDD" id="cd15482">
    <property type="entry name" value="Sialidase_non-viral"/>
    <property type="match status" value="1"/>
</dbReference>
<evidence type="ECO:0000313" key="4">
    <source>
        <dbReference type="Proteomes" id="UP000324233"/>
    </source>
</evidence>
<dbReference type="EC" id="3.2.1.18" evidence="3"/>
<evidence type="ECO:0000256" key="1">
    <source>
        <dbReference type="SAM" id="SignalP"/>
    </source>
</evidence>
<reference evidence="3 4" key="1">
    <citation type="submission" date="2019-08" db="EMBL/GenBank/DDBJ databases">
        <title>Deep-cultivation of Planctomycetes and their phenomic and genomic characterization uncovers novel biology.</title>
        <authorList>
            <person name="Wiegand S."/>
            <person name="Jogler M."/>
            <person name="Boedeker C."/>
            <person name="Pinto D."/>
            <person name="Vollmers J."/>
            <person name="Rivas-Marin E."/>
            <person name="Kohn T."/>
            <person name="Peeters S.H."/>
            <person name="Heuer A."/>
            <person name="Rast P."/>
            <person name="Oberbeckmann S."/>
            <person name="Bunk B."/>
            <person name="Jeske O."/>
            <person name="Meyerdierks A."/>
            <person name="Storesund J.E."/>
            <person name="Kallscheuer N."/>
            <person name="Luecker S."/>
            <person name="Lage O.M."/>
            <person name="Pohl T."/>
            <person name="Merkel B.J."/>
            <person name="Hornburger P."/>
            <person name="Mueller R.-W."/>
            <person name="Bruemmer F."/>
            <person name="Labrenz M."/>
            <person name="Spormann A.M."/>
            <person name="Op den Camp H."/>
            <person name="Overmann J."/>
            <person name="Amann R."/>
            <person name="Jetten M.S.M."/>
            <person name="Mascher T."/>
            <person name="Medema M.H."/>
            <person name="Devos D.P."/>
            <person name="Kaster A.-K."/>
            <person name="Ovreas L."/>
            <person name="Rohde M."/>
            <person name="Galperin M.Y."/>
            <person name="Jogler C."/>
        </authorList>
    </citation>
    <scope>NUCLEOTIDE SEQUENCE [LARGE SCALE GENOMIC DNA]</scope>
    <source>
        <strain evidence="3 4">OJF2</strain>
    </source>
</reference>
<dbReference type="Proteomes" id="UP000324233">
    <property type="component" value="Chromosome"/>
</dbReference>
<feature type="signal peptide" evidence="1">
    <location>
        <begin position="1"/>
        <end position="25"/>
    </location>
</feature>
<keyword evidence="3" id="KW-0378">Hydrolase</keyword>
<dbReference type="Pfam" id="PF13088">
    <property type="entry name" value="BNR_2"/>
    <property type="match status" value="1"/>
</dbReference>
<dbReference type="GO" id="GO:0004308">
    <property type="term" value="F:exo-alpha-sialidase activity"/>
    <property type="evidence" value="ECO:0007669"/>
    <property type="project" value="UniProtKB-EC"/>
</dbReference>
<organism evidence="3 4">
    <name type="scientific">Aquisphaera giovannonii</name>
    <dbReference type="NCBI Taxonomy" id="406548"/>
    <lineage>
        <taxon>Bacteria</taxon>
        <taxon>Pseudomonadati</taxon>
        <taxon>Planctomycetota</taxon>
        <taxon>Planctomycetia</taxon>
        <taxon>Isosphaerales</taxon>
        <taxon>Isosphaeraceae</taxon>
        <taxon>Aquisphaera</taxon>
    </lineage>
</organism>
<dbReference type="RefSeq" id="WP_148596460.1">
    <property type="nucleotide sequence ID" value="NZ_CP042997.1"/>
</dbReference>
<dbReference type="KEGG" id="agv:OJF2_54060"/>
<proteinExistence type="predicted"/>
<dbReference type="InterPro" id="IPR036278">
    <property type="entry name" value="Sialidase_sf"/>
</dbReference>
<name>A0A5B9W9R1_9BACT</name>
<dbReference type="Gene3D" id="2.120.10.10">
    <property type="match status" value="1"/>
</dbReference>
<sequence length="410" mass="44787" precursor="true">MLISALRTATTALGLVLLAAGPAGADGPDFASSILFPEEDKHNHASCVIETAPGRLLATWYSGGGERKSDDVAVQGAWLEPGRAGWGPRFVMADTPGYPDCNPALFPSPTGEVWLFWPTILDHRWEGALLKFQVSGPSPPTGPISWSRSGVLHVTPASDEFAAVVQRAMDLLTPQEKESYREELAPFAARSRDLLYQRLGWMPRVRAIELRRDGASGHPGRWILPLYCDTFSLSLMAISDDGGKTWKAGRPMAGFGNIQPSLVEKKDGTLVAFMRDNGPHHRIRVSTSADAGETWGPVVDSSFPNPGAGIEAARLRDGCWALIYNDADRGRHTLAVSLSDDEGASWKWTRHLERREPGAGQYHYPSMFQGSDGNLHATYTYRDKGKGSTIKYARFDEAWIRQGDPASGGR</sequence>
<dbReference type="AlphaFoldDB" id="A0A5B9W9R1"/>
<dbReference type="OrthoDB" id="41724at2"/>
<feature type="domain" description="Sialidase" evidence="2">
    <location>
        <begin position="219"/>
        <end position="376"/>
    </location>
</feature>
<keyword evidence="4" id="KW-1185">Reference proteome</keyword>
<evidence type="ECO:0000259" key="2">
    <source>
        <dbReference type="Pfam" id="PF13088"/>
    </source>
</evidence>
<accession>A0A5B9W9R1</accession>